<evidence type="ECO:0000313" key="1">
    <source>
        <dbReference type="EMBL" id="DAF95444.1"/>
    </source>
</evidence>
<protein>
    <submittedName>
        <fullName evidence="1">Baseplate wedge protein</fullName>
    </submittedName>
</protein>
<name>A0A8S5ULZ5_9CAUD</name>
<sequence>MHKAEAISCSEKYVFVAGQNHIRMIDINNAPIDTVESSPTFGQKQWDPKSYKIATCANSVIKKMEYLNDKLFILVTGSTEQRYENPSQIRNVKRTECTGIYTFDPETKKIERVFGNTEEERSHIDHNWTDMSQNGKELFFDYYQPGLNVVPDQVDENYSNQGIANPTRYEESLYYLTDKKRHLSTLRTIGYEKTINPNEPLKWYFGPQSYYGEAKYTYMARGKTRSWLTPVTHKAVVVYPERDHTYNIDLYREINKEVA</sequence>
<reference evidence="1" key="1">
    <citation type="journal article" date="2021" name="Proc. Natl. Acad. Sci. U.S.A.">
        <title>A Catalog of Tens of Thousands of Viruses from Human Metagenomes Reveals Hidden Associations with Chronic Diseases.</title>
        <authorList>
            <person name="Tisza M.J."/>
            <person name="Buck C.B."/>
        </authorList>
    </citation>
    <scope>NUCLEOTIDE SEQUENCE</scope>
    <source>
        <strain evidence="1">CtCo31</strain>
    </source>
</reference>
<dbReference type="EMBL" id="BK016109">
    <property type="protein sequence ID" value="DAF95444.1"/>
    <property type="molecule type" value="Genomic_DNA"/>
</dbReference>
<organism evidence="1">
    <name type="scientific">Myoviridae sp. ctCo31</name>
    <dbReference type="NCBI Taxonomy" id="2825053"/>
    <lineage>
        <taxon>Viruses</taxon>
        <taxon>Duplodnaviria</taxon>
        <taxon>Heunggongvirae</taxon>
        <taxon>Uroviricota</taxon>
        <taxon>Caudoviricetes</taxon>
    </lineage>
</organism>
<proteinExistence type="predicted"/>
<accession>A0A8S5ULZ5</accession>